<evidence type="ECO:0000313" key="5">
    <source>
        <dbReference type="EMBL" id="EEF33154.1"/>
    </source>
</evidence>
<dbReference type="KEGG" id="rcu:8285135"/>
<dbReference type="SUPFAM" id="SSF53335">
    <property type="entry name" value="S-adenosyl-L-methionine-dependent methyltransferases"/>
    <property type="match status" value="1"/>
</dbReference>
<dbReference type="EC" id="2.1.1.141" evidence="5"/>
<dbReference type="PANTHER" id="PTHR31009">
    <property type="entry name" value="S-ADENOSYL-L-METHIONINE:CARBOXYL METHYLTRANSFERASE FAMILY PROTEIN"/>
    <property type="match status" value="1"/>
</dbReference>
<evidence type="ECO:0000313" key="6">
    <source>
        <dbReference type="Proteomes" id="UP000008311"/>
    </source>
</evidence>
<accession>B9STC2</accession>
<name>B9STC2_RICCO</name>
<organism evidence="5 6">
    <name type="scientific">Ricinus communis</name>
    <name type="common">Castor bean</name>
    <dbReference type="NCBI Taxonomy" id="3988"/>
    <lineage>
        <taxon>Eukaryota</taxon>
        <taxon>Viridiplantae</taxon>
        <taxon>Streptophyta</taxon>
        <taxon>Embryophyta</taxon>
        <taxon>Tracheophyta</taxon>
        <taxon>Spermatophyta</taxon>
        <taxon>Magnoliopsida</taxon>
        <taxon>eudicotyledons</taxon>
        <taxon>Gunneridae</taxon>
        <taxon>Pentapetalae</taxon>
        <taxon>rosids</taxon>
        <taxon>fabids</taxon>
        <taxon>Malpighiales</taxon>
        <taxon>Euphorbiaceae</taxon>
        <taxon>Acalyphoideae</taxon>
        <taxon>Acalypheae</taxon>
        <taxon>Ricinus</taxon>
    </lineage>
</organism>
<dbReference type="eggNOG" id="ENOG502QQVK">
    <property type="taxonomic scope" value="Eukaryota"/>
</dbReference>
<dbReference type="OMA" id="NDYMAKE"/>
<dbReference type="GO" id="GO:0046872">
    <property type="term" value="F:metal ion binding"/>
    <property type="evidence" value="ECO:0007669"/>
    <property type="project" value="UniProtKB-KW"/>
</dbReference>
<dbReference type="GO" id="GO:0032259">
    <property type="term" value="P:methylation"/>
    <property type="evidence" value="ECO:0000318"/>
    <property type="project" value="GO_Central"/>
</dbReference>
<dbReference type="Proteomes" id="UP000008311">
    <property type="component" value="Unassembled WGS sequence"/>
</dbReference>
<dbReference type="InterPro" id="IPR005299">
    <property type="entry name" value="MeTrfase_7"/>
</dbReference>
<evidence type="ECO:0000256" key="4">
    <source>
        <dbReference type="ARBA" id="ARBA00022842"/>
    </source>
</evidence>
<dbReference type="InterPro" id="IPR029063">
    <property type="entry name" value="SAM-dependent_MTases_sf"/>
</dbReference>
<dbReference type="Gene3D" id="1.10.1200.270">
    <property type="entry name" value="Methyltransferase, alpha-helical capping domain"/>
    <property type="match status" value="1"/>
</dbReference>
<protein>
    <submittedName>
        <fullName evidence="5">Benzoate carboxyl methyltransferase, putative</fullName>
        <ecNumber evidence="5">2.1.1.141</ecNumber>
    </submittedName>
</protein>
<keyword evidence="4" id="KW-0460">Magnesium</keyword>
<dbReference type="InParanoid" id="B9STC2"/>
<keyword evidence="1 5" id="KW-0489">Methyltransferase</keyword>
<keyword evidence="3" id="KW-0479">Metal-binding</keyword>
<dbReference type="GO" id="GO:0030795">
    <property type="term" value="F:methyl jasmonate methylesterase activity"/>
    <property type="evidence" value="ECO:0007669"/>
    <property type="project" value="UniProtKB-EC"/>
</dbReference>
<dbReference type="Pfam" id="PF03492">
    <property type="entry name" value="Methyltransf_7"/>
    <property type="match status" value="1"/>
</dbReference>
<dbReference type="AlphaFoldDB" id="B9STC2"/>
<proteinExistence type="predicted"/>
<keyword evidence="6" id="KW-1185">Reference proteome</keyword>
<dbReference type="InterPro" id="IPR042086">
    <property type="entry name" value="MeTrfase_capping"/>
</dbReference>
<evidence type="ECO:0000256" key="3">
    <source>
        <dbReference type="ARBA" id="ARBA00022723"/>
    </source>
</evidence>
<dbReference type="GO" id="GO:0008757">
    <property type="term" value="F:S-adenosylmethionine-dependent methyltransferase activity"/>
    <property type="evidence" value="ECO:0000318"/>
    <property type="project" value="GO_Central"/>
</dbReference>
<dbReference type="EMBL" id="EQ974126">
    <property type="protein sequence ID" value="EEF33154.1"/>
    <property type="molecule type" value="Genomic_DNA"/>
</dbReference>
<evidence type="ECO:0000256" key="1">
    <source>
        <dbReference type="ARBA" id="ARBA00022603"/>
    </source>
</evidence>
<evidence type="ECO:0000256" key="2">
    <source>
        <dbReference type="ARBA" id="ARBA00022679"/>
    </source>
</evidence>
<dbReference type="OrthoDB" id="1523883at2759"/>
<sequence>MEVVRERHMNGGTGENSYAQNSLLQQKVISMTKPIIEKAMANLYCSSFPESIAIADFGCSSGPNTLITISEIIKAAENNCRKLGRRSPEYHVFFNDLPSNDFNTIFRSLPSFQEKLKQQSIGPCFFYGIPGSFYGRLLPRNSLQFAYSSCSLHWLSQVPEGLESNNGKIHMSNTSPPSVLKAYYAQFQTDFITFLKCRSEELIPGGHMVWTMTGRRSKDPSSKDDYYLWELLAMTLNQLVLEGAIDKEKFDSFNIPQYTPSIFEVISKIEEEGSFLIDQLEVYEQHWNAYHDEPNLSEDFKDPGYNVAKFARAVSEPLIISHFCLDKAIMDKIFDRYRTMLNDYMAKEKTKFVNLIVSVVKKEI</sequence>
<reference evidence="6" key="1">
    <citation type="journal article" date="2010" name="Nat. Biotechnol.">
        <title>Draft genome sequence of the oilseed species Ricinus communis.</title>
        <authorList>
            <person name="Chan A.P."/>
            <person name="Crabtree J."/>
            <person name="Zhao Q."/>
            <person name="Lorenzi H."/>
            <person name="Orvis J."/>
            <person name="Puiu D."/>
            <person name="Melake-Berhan A."/>
            <person name="Jones K.M."/>
            <person name="Redman J."/>
            <person name="Chen G."/>
            <person name="Cahoon E.B."/>
            <person name="Gedil M."/>
            <person name="Stanke M."/>
            <person name="Haas B.J."/>
            <person name="Wortman J.R."/>
            <person name="Fraser-Liggett C.M."/>
            <person name="Ravel J."/>
            <person name="Rabinowicz P.D."/>
        </authorList>
    </citation>
    <scope>NUCLEOTIDE SEQUENCE [LARGE SCALE GENOMIC DNA]</scope>
    <source>
        <strain evidence="6">cv. Hale</strain>
    </source>
</reference>
<dbReference type="Gene3D" id="3.40.50.150">
    <property type="entry name" value="Vaccinia Virus protein VP39"/>
    <property type="match status" value="1"/>
</dbReference>
<gene>
    <name evidence="5" type="ORF">RCOM_0432880</name>
</gene>
<keyword evidence="2 5" id="KW-0808">Transferase</keyword>